<feature type="compositionally biased region" description="Basic and acidic residues" evidence="1">
    <location>
        <begin position="112"/>
        <end position="127"/>
    </location>
</feature>
<dbReference type="EMBL" id="LR877149">
    <property type="protein sequence ID" value="CAD2215479.1"/>
    <property type="molecule type" value="Genomic_DNA"/>
</dbReference>
<name>A0A7G2C7B9_9TRYP</name>
<feature type="region of interest" description="Disordered" evidence="1">
    <location>
        <begin position="87"/>
        <end position="219"/>
    </location>
</feature>
<protein>
    <submittedName>
        <fullName evidence="2">Uncharacterized protein</fullName>
    </submittedName>
</protein>
<sequence length="219" mass="24084">MVYHEYEKFVVFCIDKEPVWRKAARQLQIKNEERLNSTENIYERFQLQELAVREKQKIFVEAMDYVFSLKIVEHDAMKAAINTARNRRRETMQAAPPAPVIVSREVGGRPPEPAKRMPEIPKEDKNKRGNPAPRPAPKTNHVPRPPTHPRPTSSGSGKSGKSSESGGKPHKDGKGSSGAAKAASHGIVATSSGSSGNSSGAKNKSKEPTTLISNIKRLV</sequence>
<organism evidence="2 3">
    <name type="scientific">Angomonas deanei</name>
    <dbReference type="NCBI Taxonomy" id="59799"/>
    <lineage>
        <taxon>Eukaryota</taxon>
        <taxon>Discoba</taxon>
        <taxon>Euglenozoa</taxon>
        <taxon>Kinetoplastea</taxon>
        <taxon>Metakinetoplastina</taxon>
        <taxon>Trypanosomatida</taxon>
        <taxon>Trypanosomatidae</taxon>
        <taxon>Strigomonadinae</taxon>
        <taxon>Angomonas</taxon>
    </lineage>
</organism>
<keyword evidence="3" id="KW-1185">Reference proteome</keyword>
<feature type="compositionally biased region" description="Low complexity" evidence="1">
    <location>
        <begin position="150"/>
        <end position="166"/>
    </location>
</feature>
<gene>
    <name evidence="2" type="ORF">ADEAN_000293400</name>
</gene>
<feature type="compositionally biased region" description="Low complexity" evidence="1">
    <location>
        <begin position="191"/>
        <end position="202"/>
    </location>
</feature>
<evidence type="ECO:0000256" key="1">
    <source>
        <dbReference type="SAM" id="MobiDB-lite"/>
    </source>
</evidence>
<dbReference type="VEuPathDB" id="TriTrypDB:ADEAN_000293400"/>
<evidence type="ECO:0000313" key="3">
    <source>
        <dbReference type="Proteomes" id="UP000515908"/>
    </source>
</evidence>
<evidence type="ECO:0000313" key="2">
    <source>
        <dbReference type="EMBL" id="CAD2215479.1"/>
    </source>
</evidence>
<dbReference type="AlphaFoldDB" id="A0A7G2C7B9"/>
<dbReference type="Proteomes" id="UP000515908">
    <property type="component" value="Chromosome 05"/>
</dbReference>
<reference evidence="2 3" key="1">
    <citation type="submission" date="2020-08" db="EMBL/GenBank/DDBJ databases">
        <authorList>
            <person name="Newling K."/>
            <person name="Davey J."/>
            <person name="Forrester S."/>
        </authorList>
    </citation>
    <scope>NUCLEOTIDE SEQUENCE [LARGE SCALE GENOMIC DNA]</scope>
    <source>
        <strain evidence="3">Crithidia deanei Carvalho (ATCC PRA-265)</strain>
    </source>
</reference>
<proteinExistence type="predicted"/>
<accession>A0A7G2C7B9</accession>